<dbReference type="PANTHER" id="PTHR16631">
    <property type="entry name" value="GLUCAN 1,3-BETA-GLUCOSIDASE"/>
    <property type="match status" value="1"/>
</dbReference>
<keyword evidence="6" id="KW-0119">Carbohydrate metabolism</keyword>
<comment type="caution">
    <text evidence="13">The sequence shown here is derived from an EMBL/GenBank/DDBJ whole genome shotgun (WGS) entry which is preliminary data.</text>
</comment>
<evidence type="ECO:0000256" key="3">
    <source>
        <dbReference type="ARBA" id="ARBA00022801"/>
    </source>
</evidence>
<gene>
    <name evidence="13" type="ORF">DXH78_18060</name>
</gene>
<feature type="transmembrane region" description="Helical" evidence="12">
    <location>
        <begin position="350"/>
        <end position="369"/>
    </location>
</feature>
<evidence type="ECO:0000256" key="10">
    <source>
        <dbReference type="ARBA" id="ARBA00042373"/>
    </source>
</evidence>
<keyword evidence="12" id="KW-0812">Transmembrane</keyword>
<evidence type="ECO:0000256" key="6">
    <source>
        <dbReference type="ARBA" id="ARBA00023277"/>
    </source>
</evidence>
<accession>A0A371B0S6</accession>
<feature type="transmembrane region" description="Helical" evidence="12">
    <location>
        <begin position="428"/>
        <end position="448"/>
    </location>
</feature>
<dbReference type="Proteomes" id="UP000263993">
    <property type="component" value="Unassembled WGS sequence"/>
</dbReference>
<keyword evidence="8" id="KW-0624">Polysaccharide degradation</keyword>
<keyword evidence="2" id="KW-1003">Cell membrane</keyword>
<keyword evidence="3" id="KW-0378">Hydrolase</keyword>
<keyword evidence="14" id="KW-1185">Reference proteome</keyword>
<sequence>MRLALVCLAAAVAVIAAVWTWLGQPIPMPSAPLKAGDKLWCVSYAPFRGSQSPHQEGIQIPAAQIEEDIAQLAKMSNCLRVYATDQGIENVVPIAARYGMKVLQGAWVSNNPVKTQVQVEAALALAERYPDTVLAIVVGNEALLRGDISAGDLAALIRSVKARAKVPVTYADVWEFWLRAPDVAAAVDFVMIHILPYWEDFPIAAGQAAAHVNDIHKKMAGLYAPKNVYIGEMGWPSQGRMREGALPSPANQARVIQEVLAYAARENYRVNVIEAYDAPWKRAQEGVVGGHWGLFDDSHRAMKFGWGEPVSNHPFWKMQAAGGIAYAILVFGIALWARRHSFLPAAPARLWLAVTANALVGGITIGWTVVNVPIESMGVGGWIRCLALATAAIASPLVLSAAIMRGIPQPAIARIIGPKSGRAQHKTAIAVGCVAMLTILVAVISALGLVFDPRYKDFPFAPLTGAAMPFLVASLVTPRPSGGRAVTEFATALVLAASVVWIVPNETVANGQSLWMCAALAAFAISLVRVRDAQS</sequence>
<feature type="transmembrane region" description="Helical" evidence="12">
    <location>
        <begin position="485"/>
        <end position="503"/>
    </location>
</feature>
<dbReference type="GO" id="GO:0071555">
    <property type="term" value="P:cell wall organization"/>
    <property type="evidence" value="ECO:0007669"/>
    <property type="project" value="UniProtKB-KW"/>
</dbReference>
<feature type="transmembrane region" description="Helical" evidence="12">
    <location>
        <begin position="509"/>
        <end position="530"/>
    </location>
</feature>
<comment type="function">
    <text evidence="9">Glucanases play a role in cell expansion during growth, in cell-cell fusion during mating, and in spore release during sporulation. This enzyme may be involved in beta-glucan degradation. Active on laminarin and lichenan.</text>
</comment>
<evidence type="ECO:0000256" key="9">
    <source>
        <dbReference type="ARBA" id="ARBA00037649"/>
    </source>
</evidence>
<keyword evidence="12" id="KW-1133">Transmembrane helix</keyword>
<dbReference type="GO" id="GO:0016787">
    <property type="term" value="F:hydrolase activity"/>
    <property type="evidence" value="ECO:0007669"/>
    <property type="project" value="UniProtKB-KW"/>
</dbReference>
<dbReference type="GO" id="GO:0000272">
    <property type="term" value="P:polysaccharide catabolic process"/>
    <property type="evidence" value="ECO:0007669"/>
    <property type="project" value="UniProtKB-KW"/>
</dbReference>
<dbReference type="Gene3D" id="3.20.20.80">
    <property type="entry name" value="Glycosidases"/>
    <property type="match status" value="1"/>
</dbReference>
<dbReference type="OrthoDB" id="9806824at2"/>
<dbReference type="PANTHER" id="PTHR16631:SF17">
    <property type="entry name" value="GLUCAN ENDO-1,3-BETA-GLUCOSIDASE BTGC"/>
    <property type="match status" value="1"/>
</dbReference>
<feature type="transmembrane region" description="Helical" evidence="12">
    <location>
        <begin position="460"/>
        <end position="478"/>
    </location>
</feature>
<dbReference type="AlphaFoldDB" id="A0A371B0S6"/>
<evidence type="ECO:0000256" key="8">
    <source>
        <dbReference type="ARBA" id="ARBA00023326"/>
    </source>
</evidence>
<dbReference type="RefSeq" id="WP_115518656.1">
    <property type="nucleotide sequence ID" value="NZ_QRGO01000003.1"/>
</dbReference>
<dbReference type="InterPro" id="IPR050732">
    <property type="entry name" value="Beta-glucan_modifiers"/>
</dbReference>
<reference evidence="14" key="1">
    <citation type="submission" date="2018-08" db="EMBL/GenBank/DDBJ databases">
        <authorList>
            <person name="Kim S.-J."/>
            <person name="Jung G.-Y."/>
        </authorList>
    </citation>
    <scope>NUCLEOTIDE SEQUENCE [LARGE SCALE GENOMIC DNA]</scope>
    <source>
        <strain evidence="14">GY_H</strain>
    </source>
</reference>
<dbReference type="InterPro" id="IPR017853">
    <property type="entry name" value="GH"/>
</dbReference>
<protein>
    <recommendedName>
        <fullName evidence="11">Endo-1,3-beta-glucanase btgC</fullName>
    </recommendedName>
    <alternativeName>
        <fullName evidence="10">Laminarinase btgC</fullName>
    </alternativeName>
</protein>
<evidence type="ECO:0000256" key="12">
    <source>
        <dbReference type="SAM" id="Phobius"/>
    </source>
</evidence>
<dbReference type="SUPFAM" id="SSF51445">
    <property type="entry name" value="(Trans)glycosidases"/>
    <property type="match status" value="1"/>
</dbReference>
<evidence type="ECO:0000256" key="5">
    <source>
        <dbReference type="ARBA" id="ARBA00023180"/>
    </source>
</evidence>
<evidence type="ECO:0000256" key="2">
    <source>
        <dbReference type="ARBA" id="ARBA00022475"/>
    </source>
</evidence>
<evidence type="ECO:0000313" key="14">
    <source>
        <dbReference type="Proteomes" id="UP000263993"/>
    </source>
</evidence>
<feature type="transmembrane region" description="Helical" evidence="12">
    <location>
        <begin position="320"/>
        <end position="338"/>
    </location>
</feature>
<keyword evidence="7" id="KW-0961">Cell wall biogenesis/degradation</keyword>
<evidence type="ECO:0000256" key="1">
    <source>
        <dbReference type="ARBA" id="ARBA00004236"/>
    </source>
</evidence>
<dbReference type="EMBL" id="QRGO01000003">
    <property type="protein sequence ID" value="RDV01140.1"/>
    <property type="molecule type" value="Genomic_DNA"/>
</dbReference>
<proteinExistence type="predicted"/>
<evidence type="ECO:0000256" key="7">
    <source>
        <dbReference type="ARBA" id="ARBA00023316"/>
    </source>
</evidence>
<organism evidence="13 14">
    <name type="scientific">Undibacter mobilis</name>
    <dbReference type="NCBI Taxonomy" id="2292256"/>
    <lineage>
        <taxon>Bacteria</taxon>
        <taxon>Pseudomonadati</taxon>
        <taxon>Pseudomonadota</taxon>
        <taxon>Alphaproteobacteria</taxon>
        <taxon>Hyphomicrobiales</taxon>
        <taxon>Nitrobacteraceae</taxon>
        <taxon>Undibacter</taxon>
    </lineage>
</organism>
<dbReference type="GO" id="GO:0005886">
    <property type="term" value="C:plasma membrane"/>
    <property type="evidence" value="ECO:0007669"/>
    <property type="project" value="UniProtKB-SubCell"/>
</dbReference>
<comment type="subcellular location">
    <subcellularLocation>
        <location evidence="1">Cell membrane</location>
    </subcellularLocation>
</comment>
<name>A0A371B0S6_9BRAD</name>
<keyword evidence="5" id="KW-0325">Glycoprotein</keyword>
<evidence type="ECO:0000256" key="11">
    <source>
        <dbReference type="ARBA" id="ARBA00043078"/>
    </source>
</evidence>
<feature type="transmembrane region" description="Helical" evidence="12">
    <location>
        <begin position="381"/>
        <end position="407"/>
    </location>
</feature>
<keyword evidence="4 12" id="KW-0472">Membrane</keyword>
<evidence type="ECO:0000256" key="4">
    <source>
        <dbReference type="ARBA" id="ARBA00023136"/>
    </source>
</evidence>
<evidence type="ECO:0000313" key="13">
    <source>
        <dbReference type="EMBL" id="RDV01140.1"/>
    </source>
</evidence>